<dbReference type="InterPro" id="IPR023996">
    <property type="entry name" value="TonB-dep_OMP_SusC/RagA"/>
</dbReference>
<comment type="caution">
    <text evidence="12">The sequence shown here is derived from an EMBL/GenBank/DDBJ whole genome shotgun (WGS) entry which is preliminary data.</text>
</comment>
<comment type="subcellular location">
    <subcellularLocation>
        <location evidence="1 8">Cell outer membrane</location>
        <topology evidence="1 8">Multi-pass membrane protein</topology>
    </subcellularLocation>
</comment>
<keyword evidence="5 9" id="KW-0798">TonB box</keyword>
<dbReference type="Pfam" id="PF13715">
    <property type="entry name" value="CarbopepD_reg_2"/>
    <property type="match status" value="1"/>
</dbReference>
<keyword evidence="3 8" id="KW-1134">Transmembrane beta strand</keyword>
<keyword evidence="7 8" id="KW-0998">Cell outer membrane</keyword>
<dbReference type="AlphaFoldDB" id="A0A6N6MHC5"/>
<gene>
    <name evidence="12" type="ORF">F6U93_07595</name>
</gene>
<dbReference type="NCBIfam" id="TIGR04056">
    <property type="entry name" value="OMP_RagA_SusC"/>
    <property type="match status" value="1"/>
</dbReference>
<comment type="similarity">
    <text evidence="8 9">Belongs to the TonB-dependent receptor family.</text>
</comment>
<reference evidence="12 13" key="1">
    <citation type="submission" date="2019-09" db="EMBL/GenBank/DDBJ databases">
        <authorList>
            <person name="Cao W.R."/>
        </authorList>
    </citation>
    <scope>NUCLEOTIDE SEQUENCE [LARGE SCALE GENOMIC DNA]</scope>
    <source>
        <strain evidence="12 13">B1N29</strain>
    </source>
</reference>
<evidence type="ECO:0000313" key="12">
    <source>
        <dbReference type="EMBL" id="KAB1068153.1"/>
    </source>
</evidence>
<keyword evidence="4 8" id="KW-0812">Transmembrane</keyword>
<evidence type="ECO:0000259" key="11">
    <source>
        <dbReference type="Pfam" id="PF07715"/>
    </source>
</evidence>
<dbReference type="Pfam" id="PF07715">
    <property type="entry name" value="Plug"/>
    <property type="match status" value="1"/>
</dbReference>
<feature type="domain" description="TonB-dependent receptor-like beta-barrel" evidence="10">
    <location>
        <begin position="569"/>
        <end position="978"/>
    </location>
</feature>
<dbReference type="InterPro" id="IPR008969">
    <property type="entry name" value="CarboxyPept-like_regulatory"/>
</dbReference>
<evidence type="ECO:0000256" key="3">
    <source>
        <dbReference type="ARBA" id="ARBA00022452"/>
    </source>
</evidence>
<dbReference type="InterPro" id="IPR000531">
    <property type="entry name" value="Beta-barrel_TonB"/>
</dbReference>
<dbReference type="Proteomes" id="UP000441333">
    <property type="component" value="Unassembled WGS sequence"/>
</dbReference>
<accession>A0A6N6MHC5</accession>
<evidence type="ECO:0000313" key="13">
    <source>
        <dbReference type="Proteomes" id="UP000441333"/>
    </source>
</evidence>
<sequence length="1221" mass="135477">MEIKLKNVFFFVRKKILITVMKSFIFLFCSMVFSLTPTSEVFSQNTKIKIDADKVLTVDQVFDLIMDQTQYTFIYQVDMFKDLPKVNLKKGNIYINSLLQKTLSKGEFQVQLVANSNNVLITERAALNNTQGILVTGTITDKNGMSIPGLSVYLTKDTSGAETNIISGTTSDFDGVFRLTATPGDILVVTGIGYKKAQQNILAGKTTYNFILQEDLNQLEEVVVTGYQKISRERSTGAFNVIGKDQIKNNVTQSIGSVLQGIAPNVQIVEDADGNIDINNVVVRGVGSINSSTAPLVVVDGFPIQGGFDTINPNDVASVTILKDAAAASIWGARAGNGVIVVITKKAQEGSKLKVSFSTFVKLRSKVDLDYNFTGANSATTLDFESTIWTPGGFGVVGSMSNNPPPQTVYDRGIAQVAYGHGAQAYYDAYHGNITQAELNSKINRLRGTNTLDDASKYLLTSPINQQYNLAISTSTEKSNTRVSAVYNDNVNAFINDTSNQLLININNQYKIGDWITFNLNGMVDNSKFTNALEGSAPYGSTGARRVGLQTLGNMAPYESLIDANGAYSSVASISYNSKYLDVMGNTLTNLPYDEITYNPLRDARENLQEFKNTNYRISTGLEIDIVDGLQFKPSFQYENFKTTANTTYGANSFFSKMEVINSSSIEDYDPANAAIGRTRINPGAILDYDSKETISTTFRSLLTYDKIFGKHAVSALAGFERISSTTKGATRARTYGFNKDNNTFDLPENTPWSPVWDYDTKYIGRERAYGQYDSRFLSYFGNLSYTYDRKYTVSGSARSDGANFIVEDKSQRYNPMWSLGFSWNAKNESFLEDVDAINKLSFRVTNGENGNLVGSEATKPTITIYSTPNANTGLFSGYLDGLGNPDLRWERINTLNFGTDFNLFDSKLYGSIDVYNKHSKLLIASVDVPSTTGQSSARYNVGEMVNKGVEFNLFSDIKFSDNAFLTTNLVYGHNNSETTSLADLFIHPRSLVSFPYIEGKPYQPIYAFEYGGMQTIPSQPVPYPTINGQNGVTYGMDENIGINGEDGREVLKYMGTKVAPTVVGWNNTFRFKQFTLSTRMLGKFGHKFVRTTFEYPSFRTGGLYHEDLEGLMAGNHDAMGLPQLTTQYEFYNYRWGWYVPQLDSLVEDAAHIRLQQIYLSYDMSRDVLSKIGISNLRLFAQAENLGNIWVANDFKIDPEYNRGVARAPEKTFSVGINVEF</sequence>
<evidence type="ECO:0000256" key="7">
    <source>
        <dbReference type="ARBA" id="ARBA00023237"/>
    </source>
</evidence>
<organism evidence="12 13">
    <name type="scientific">Pseudotamlana haliotis</name>
    <dbReference type="NCBI Taxonomy" id="2614804"/>
    <lineage>
        <taxon>Bacteria</taxon>
        <taxon>Pseudomonadati</taxon>
        <taxon>Bacteroidota</taxon>
        <taxon>Flavobacteriia</taxon>
        <taxon>Flavobacteriales</taxon>
        <taxon>Flavobacteriaceae</taxon>
        <taxon>Pseudotamlana</taxon>
    </lineage>
</organism>
<keyword evidence="6 8" id="KW-0472">Membrane</keyword>
<proteinExistence type="inferred from homology"/>
<evidence type="ECO:0000256" key="8">
    <source>
        <dbReference type="PROSITE-ProRule" id="PRU01360"/>
    </source>
</evidence>
<evidence type="ECO:0000256" key="4">
    <source>
        <dbReference type="ARBA" id="ARBA00022692"/>
    </source>
</evidence>
<evidence type="ECO:0000259" key="10">
    <source>
        <dbReference type="Pfam" id="PF00593"/>
    </source>
</evidence>
<dbReference type="PROSITE" id="PS52016">
    <property type="entry name" value="TONB_DEPENDENT_REC_3"/>
    <property type="match status" value="1"/>
</dbReference>
<dbReference type="SUPFAM" id="SSF56935">
    <property type="entry name" value="Porins"/>
    <property type="match status" value="1"/>
</dbReference>
<protein>
    <submittedName>
        <fullName evidence="12">SusC/RagA family TonB-linked outer membrane protein</fullName>
    </submittedName>
</protein>
<dbReference type="InterPro" id="IPR039426">
    <property type="entry name" value="TonB-dep_rcpt-like"/>
</dbReference>
<dbReference type="InterPro" id="IPR036942">
    <property type="entry name" value="Beta-barrel_TonB_sf"/>
</dbReference>
<dbReference type="Gene3D" id="2.40.170.20">
    <property type="entry name" value="TonB-dependent receptor, beta-barrel domain"/>
    <property type="match status" value="1"/>
</dbReference>
<feature type="domain" description="TonB-dependent receptor plug" evidence="11">
    <location>
        <begin position="233"/>
        <end position="339"/>
    </location>
</feature>
<evidence type="ECO:0000256" key="6">
    <source>
        <dbReference type="ARBA" id="ARBA00023136"/>
    </source>
</evidence>
<keyword evidence="2 8" id="KW-0813">Transport</keyword>
<keyword evidence="13" id="KW-1185">Reference proteome</keyword>
<evidence type="ECO:0000256" key="2">
    <source>
        <dbReference type="ARBA" id="ARBA00022448"/>
    </source>
</evidence>
<dbReference type="Gene3D" id="2.60.40.1120">
    <property type="entry name" value="Carboxypeptidase-like, regulatory domain"/>
    <property type="match status" value="1"/>
</dbReference>
<dbReference type="InterPro" id="IPR037066">
    <property type="entry name" value="Plug_dom_sf"/>
</dbReference>
<dbReference type="InterPro" id="IPR012910">
    <property type="entry name" value="Plug_dom"/>
</dbReference>
<evidence type="ECO:0000256" key="1">
    <source>
        <dbReference type="ARBA" id="ARBA00004571"/>
    </source>
</evidence>
<dbReference type="SUPFAM" id="SSF49464">
    <property type="entry name" value="Carboxypeptidase regulatory domain-like"/>
    <property type="match status" value="1"/>
</dbReference>
<dbReference type="EMBL" id="WAAT01000040">
    <property type="protein sequence ID" value="KAB1068153.1"/>
    <property type="molecule type" value="Genomic_DNA"/>
</dbReference>
<evidence type="ECO:0000256" key="5">
    <source>
        <dbReference type="ARBA" id="ARBA00023077"/>
    </source>
</evidence>
<dbReference type="Pfam" id="PF00593">
    <property type="entry name" value="TonB_dep_Rec_b-barrel"/>
    <property type="match status" value="1"/>
</dbReference>
<dbReference type="Gene3D" id="2.170.130.10">
    <property type="entry name" value="TonB-dependent receptor, plug domain"/>
    <property type="match status" value="1"/>
</dbReference>
<name>A0A6N6MHC5_9FLAO</name>
<dbReference type="GO" id="GO:0009279">
    <property type="term" value="C:cell outer membrane"/>
    <property type="evidence" value="ECO:0007669"/>
    <property type="project" value="UniProtKB-SubCell"/>
</dbReference>
<evidence type="ECO:0000256" key="9">
    <source>
        <dbReference type="RuleBase" id="RU003357"/>
    </source>
</evidence>